<comment type="caution">
    <text evidence="1">The sequence shown here is derived from an EMBL/GenBank/DDBJ whole genome shotgun (WGS) entry which is preliminary data.</text>
</comment>
<sequence length="127" mass="13959">MATWEEADGIAAALPEVEGAPDGWQWKVKGKAFAWERPLRKGDLAELGEHAPQGDILAAWVPDQGAKEALLADEHGHYFTTSHFNGYAIVLVKLESIDASELRELLVEAWLARAPKRLAKQFLDAAV</sequence>
<evidence type="ECO:0000313" key="1">
    <source>
        <dbReference type="EMBL" id="GIH05654.1"/>
    </source>
</evidence>
<protein>
    <recommendedName>
        <fullName evidence="3">MmcQ/YjbR family DNA-binding protein</fullName>
    </recommendedName>
</protein>
<dbReference type="InterPro" id="IPR058532">
    <property type="entry name" value="YjbR/MT2646/Rv2570-like"/>
</dbReference>
<name>A0A8J3Q7W1_9ACTN</name>
<organism evidence="1 2">
    <name type="scientific">Rhizocola hellebori</name>
    <dbReference type="NCBI Taxonomy" id="1392758"/>
    <lineage>
        <taxon>Bacteria</taxon>
        <taxon>Bacillati</taxon>
        <taxon>Actinomycetota</taxon>
        <taxon>Actinomycetes</taxon>
        <taxon>Micromonosporales</taxon>
        <taxon>Micromonosporaceae</taxon>
        <taxon>Rhizocola</taxon>
    </lineage>
</organism>
<accession>A0A8J3Q7W1</accession>
<gene>
    <name evidence="1" type="ORF">Rhe02_37210</name>
</gene>
<dbReference type="Proteomes" id="UP000612899">
    <property type="component" value="Unassembled WGS sequence"/>
</dbReference>
<dbReference type="EMBL" id="BONY01000020">
    <property type="protein sequence ID" value="GIH05654.1"/>
    <property type="molecule type" value="Genomic_DNA"/>
</dbReference>
<proteinExistence type="predicted"/>
<evidence type="ECO:0008006" key="3">
    <source>
        <dbReference type="Google" id="ProtNLM"/>
    </source>
</evidence>
<dbReference type="AlphaFoldDB" id="A0A8J3Q7W1"/>
<reference evidence="1" key="1">
    <citation type="submission" date="2021-01" db="EMBL/GenBank/DDBJ databases">
        <title>Whole genome shotgun sequence of Rhizocola hellebori NBRC 109834.</title>
        <authorList>
            <person name="Komaki H."/>
            <person name="Tamura T."/>
        </authorList>
    </citation>
    <scope>NUCLEOTIDE SEQUENCE</scope>
    <source>
        <strain evidence="1">NBRC 109834</strain>
    </source>
</reference>
<keyword evidence="2" id="KW-1185">Reference proteome</keyword>
<dbReference type="RefSeq" id="WP_203909489.1">
    <property type="nucleotide sequence ID" value="NZ_BONY01000020.1"/>
</dbReference>
<dbReference type="Pfam" id="PF04237">
    <property type="entry name" value="YjbR"/>
    <property type="match status" value="1"/>
</dbReference>
<evidence type="ECO:0000313" key="2">
    <source>
        <dbReference type="Proteomes" id="UP000612899"/>
    </source>
</evidence>